<dbReference type="InParanoid" id="A0A0V1BN67"/>
<dbReference type="Proteomes" id="UP000054776">
    <property type="component" value="Unassembled WGS sequence"/>
</dbReference>
<dbReference type="EMBL" id="JYDH01000025">
    <property type="protein sequence ID" value="KRY38422.1"/>
    <property type="molecule type" value="Genomic_DNA"/>
</dbReference>
<organism evidence="1 2">
    <name type="scientific">Trichinella spiralis</name>
    <name type="common">Trichina worm</name>
    <dbReference type="NCBI Taxonomy" id="6334"/>
    <lineage>
        <taxon>Eukaryota</taxon>
        <taxon>Metazoa</taxon>
        <taxon>Ecdysozoa</taxon>
        <taxon>Nematoda</taxon>
        <taxon>Enoplea</taxon>
        <taxon>Dorylaimia</taxon>
        <taxon>Trichinellida</taxon>
        <taxon>Trichinellidae</taxon>
        <taxon>Trichinella</taxon>
    </lineage>
</organism>
<protein>
    <submittedName>
        <fullName evidence="1">Uncharacterized protein</fullName>
    </submittedName>
</protein>
<proteinExistence type="predicted"/>
<evidence type="ECO:0000313" key="2">
    <source>
        <dbReference type="Proteomes" id="UP000054776"/>
    </source>
</evidence>
<accession>A0A0V1BN67</accession>
<keyword evidence="2" id="KW-1185">Reference proteome</keyword>
<sequence>MERQSKTKHEERASLLTLLLILRELSTELTKFSESHDTIETVTILQFMFKFLHDKSNEKFANHFYDKNTFTPCFNLKSHQIYQCNYYNLQNIPFLVPVAKTSYD</sequence>
<evidence type="ECO:0000313" key="1">
    <source>
        <dbReference type="EMBL" id="KRY38422.1"/>
    </source>
</evidence>
<name>A0A0V1BN67_TRISP</name>
<gene>
    <name evidence="1" type="ORF">T01_12204</name>
</gene>
<reference evidence="1 2" key="1">
    <citation type="submission" date="2015-01" db="EMBL/GenBank/DDBJ databases">
        <title>Evolution of Trichinella species and genotypes.</title>
        <authorList>
            <person name="Korhonen P.K."/>
            <person name="Edoardo P."/>
            <person name="Giuseppe L.R."/>
            <person name="Gasser R.B."/>
        </authorList>
    </citation>
    <scope>NUCLEOTIDE SEQUENCE [LARGE SCALE GENOMIC DNA]</scope>
    <source>
        <strain evidence="1">ISS3</strain>
    </source>
</reference>
<dbReference type="AlphaFoldDB" id="A0A0V1BN67"/>
<comment type="caution">
    <text evidence="1">The sequence shown here is derived from an EMBL/GenBank/DDBJ whole genome shotgun (WGS) entry which is preliminary data.</text>
</comment>
<dbReference type="OrthoDB" id="10578616at2759"/>